<organism evidence="1 2">
    <name type="scientific">Nyssa sinensis</name>
    <dbReference type="NCBI Taxonomy" id="561372"/>
    <lineage>
        <taxon>Eukaryota</taxon>
        <taxon>Viridiplantae</taxon>
        <taxon>Streptophyta</taxon>
        <taxon>Embryophyta</taxon>
        <taxon>Tracheophyta</taxon>
        <taxon>Spermatophyta</taxon>
        <taxon>Magnoliopsida</taxon>
        <taxon>eudicotyledons</taxon>
        <taxon>Gunneridae</taxon>
        <taxon>Pentapetalae</taxon>
        <taxon>asterids</taxon>
        <taxon>Cornales</taxon>
        <taxon>Nyssaceae</taxon>
        <taxon>Nyssa</taxon>
    </lineage>
</organism>
<protein>
    <submittedName>
        <fullName evidence="1">Uncharacterized protein</fullName>
    </submittedName>
</protein>
<sequence length="159" mass="17746">MREVMLMVHLEKTPSSSTIFIVDRFSGSVPPLTGVTRKRAMQDSTSLFVHWSSCGPVATTDTYSSPSKELHSLLSDQRAAVATVKLFRTPIDIVKLVKIGSPSLKHQVCYNFSRAMVGMFEWLSRSEGHVHVVNGLQEDLTRARQEIDSLRGQISSLDR</sequence>
<dbReference type="AlphaFoldDB" id="A0A5J5AMX8"/>
<proteinExistence type="predicted"/>
<accession>A0A5J5AMX8</accession>
<gene>
    <name evidence="1" type="ORF">F0562_032508</name>
</gene>
<dbReference type="EMBL" id="CM018042">
    <property type="protein sequence ID" value="KAA8532475.1"/>
    <property type="molecule type" value="Genomic_DNA"/>
</dbReference>
<dbReference type="Proteomes" id="UP000325577">
    <property type="component" value="Linkage Group LG19"/>
</dbReference>
<keyword evidence="2" id="KW-1185">Reference proteome</keyword>
<name>A0A5J5AMX8_9ASTE</name>
<evidence type="ECO:0000313" key="2">
    <source>
        <dbReference type="Proteomes" id="UP000325577"/>
    </source>
</evidence>
<evidence type="ECO:0000313" key="1">
    <source>
        <dbReference type="EMBL" id="KAA8532475.1"/>
    </source>
</evidence>
<reference evidence="1 2" key="1">
    <citation type="submission" date="2019-09" db="EMBL/GenBank/DDBJ databases">
        <title>A chromosome-level genome assembly of the Chinese tupelo Nyssa sinensis.</title>
        <authorList>
            <person name="Yang X."/>
            <person name="Kang M."/>
            <person name="Yang Y."/>
            <person name="Xiong H."/>
            <person name="Wang M."/>
            <person name="Zhang Z."/>
            <person name="Wang Z."/>
            <person name="Wu H."/>
            <person name="Ma T."/>
            <person name="Liu J."/>
            <person name="Xi Z."/>
        </authorList>
    </citation>
    <scope>NUCLEOTIDE SEQUENCE [LARGE SCALE GENOMIC DNA]</scope>
    <source>
        <strain evidence="1">J267</strain>
        <tissue evidence="1">Leaf</tissue>
    </source>
</reference>